<dbReference type="EMBL" id="JH650972">
    <property type="protein sequence ID" value="EXA42670.1"/>
    <property type="molecule type" value="Genomic_DNA"/>
</dbReference>
<name>W9PSF2_FUSOX</name>
<gene>
    <name evidence="1" type="ORF">FOVG_07824</name>
</gene>
<accession>W9PSF2</accession>
<reference evidence="1" key="1">
    <citation type="submission" date="2011-10" db="EMBL/GenBank/DDBJ databases">
        <title>The Genome Sequence of Fusarium oxysporum HDV247.</title>
        <authorList>
            <consortium name="The Broad Institute Genome Sequencing Platform"/>
            <person name="Ma L.-J."/>
            <person name="Gale L.R."/>
            <person name="Schwartz D.C."/>
            <person name="Zhou S."/>
            <person name="Corby-Kistler H."/>
            <person name="Young S.K."/>
            <person name="Zeng Q."/>
            <person name="Gargeya S."/>
            <person name="Fitzgerald M."/>
            <person name="Haas B."/>
            <person name="Abouelleil A."/>
            <person name="Alvarado L."/>
            <person name="Arachchi H.M."/>
            <person name="Berlin A."/>
            <person name="Brown A."/>
            <person name="Chapman S.B."/>
            <person name="Chen Z."/>
            <person name="Dunbar C."/>
            <person name="Freedman E."/>
            <person name="Gearin G."/>
            <person name="Goldberg J."/>
            <person name="Griggs A."/>
            <person name="Gujja S."/>
            <person name="Heiman D."/>
            <person name="Howarth C."/>
            <person name="Larson L."/>
            <person name="Lui A."/>
            <person name="MacDonald P.J.P."/>
            <person name="Montmayeur A."/>
            <person name="Murphy C."/>
            <person name="Neiman D."/>
            <person name="Pearson M."/>
            <person name="Priest M."/>
            <person name="Roberts A."/>
            <person name="Saif S."/>
            <person name="Shea T."/>
            <person name="Shenoy N."/>
            <person name="Sisk P."/>
            <person name="Stolte C."/>
            <person name="Sykes S."/>
            <person name="Wortman J."/>
            <person name="Nusbaum C."/>
            <person name="Birren B."/>
        </authorList>
    </citation>
    <scope>NUCLEOTIDE SEQUENCE [LARGE SCALE GENOMIC DNA]</scope>
    <source>
        <strain evidence="1">HDV247</strain>
    </source>
</reference>
<proteinExistence type="predicted"/>
<evidence type="ECO:0000313" key="1">
    <source>
        <dbReference type="EMBL" id="EXA42670.1"/>
    </source>
</evidence>
<organism evidence="1">
    <name type="scientific">Fusarium oxysporum f. sp. pisi HDV247</name>
    <dbReference type="NCBI Taxonomy" id="1080344"/>
    <lineage>
        <taxon>Eukaryota</taxon>
        <taxon>Fungi</taxon>
        <taxon>Dikarya</taxon>
        <taxon>Ascomycota</taxon>
        <taxon>Pezizomycotina</taxon>
        <taxon>Sordariomycetes</taxon>
        <taxon>Hypocreomycetidae</taxon>
        <taxon>Hypocreales</taxon>
        <taxon>Nectriaceae</taxon>
        <taxon>Fusarium</taxon>
        <taxon>Fusarium oxysporum species complex</taxon>
    </lineage>
</organism>
<dbReference type="Proteomes" id="UP000030751">
    <property type="component" value="Unassembled WGS sequence"/>
</dbReference>
<reference evidence="1" key="2">
    <citation type="submission" date="2012-05" db="EMBL/GenBank/DDBJ databases">
        <title>Annotation of the Genome Sequence of Fusarium oxysporum HDV247.</title>
        <authorList>
            <consortium name="The Broad Institute Genomics Platform"/>
            <person name="Ma L.-J."/>
            <person name="Corby-Kistler H."/>
            <person name="Broz K."/>
            <person name="Gale L.R."/>
            <person name="Jonkers W."/>
            <person name="O'Donnell K."/>
            <person name="Ploetz R."/>
            <person name="Steinberg C."/>
            <person name="Schwartz D.C."/>
            <person name="VanEtten H."/>
            <person name="Zhou S."/>
            <person name="Young S.K."/>
            <person name="Zeng Q."/>
            <person name="Gargeya S."/>
            <person name="Fitzgerald M."/>
            <person name="Abouelleil A."/>
            <person name="Alvarado L."/>
            <person name="Chapman S.B."/>
            <person name="Gainer-Dewar J."/>
            <person name="Goldberg J."/>
            <person name="Griggs A."/>
            <person name="Gujja S."/>
            <person name="Hansen M."/>
            <person name="Howarth C."/>
            <person name="Imamovic A."/>
            <person name="Ireland A."/>
            <person name="Larimer J."/>
            <person name="McCowan C."/>
            <person name="Murphy C."/>
            <person name="Pearson M."/>
            <person name="Poon T.W."/>
            <person name="Priest M."/>
            <person name="Roberts A."/>
            <person name="Saif S."/>
            <person name="Shea T."/>
            <person name="Sykes S."/>
            <person name="Wortman J."/>
            <person name="Nusbaum C."/>
            <person name="Birren B."/>
        </authorList>
    </citation>
    <scope>NUCLEOTIDE SEQUENCE</scope>
    <source>
        <strain evidence="1">HDV247</strain>
    </source>
</reference>
<sequence length="56" mass="5862">MNHMLGSRTLIQGTLNGCSGNLMQGMGIDLAVGSLGVGMRGHGMVFLQGRERDQGT</sequence>
<protein>
    <submittedName>
        <fullName evidence="1">Uncharacterized protein</fullName>
    </submittedName>
</protein>
<dbReference type="AlphaFoldDB" id="W9PSF2"/>
<dbReference type="HOGENOM" id="CLU_3014190_0_0_1"/>